<sequence>MRKILTALFILIAFTAFSQGSLSGTLKDRDKGDLLALATVSVYKAADTALVTYRLTDHKGHFSLNSLPLEVPLRLVATHAGYATLRKEFILSATSKTLDLATLEMTVLEEDMEEVVVIAERPPVIVRKDTIEFNASSFKTLPNAVVEDLLKKLPGVDVDRDGNIMVNGKRVNKILVDGKSFFGNDPKMASKNLQAESIEKVQVTDDIDELNANGDDNRNNVGKVINLTFKKGYKKGLFGKAYAGGGTNSRYEAGLIANMFRDTLQLSVLGYGNNLNKPGFNYTDLMQTGGMSRTTSITGNRSVSINNNNIGGSRIEINGITFGGMSEYGGISASRGAGFNLNHTPSKKQSFYLQYYFGHVDSDIQRSTNTQINYGDTLQQRNSIAATNIVSNSHIANAGLQLKPDSVTTFTGVLNFTSGRQNNLMNSLENTIDNFSGKLNDGTLNNNKINKNNYYRQSMEFTRLSKSKKGRRFTISQFAQYDTKNNNYTTLAELHYYFPTAYDSLMHQLRLEKIPQTNAGAFVNYSEPVNKYLTLRFNSRYEYEKLKNSIESFALANGGKTPDPALTSDFDRTSNNGSFSGGIEIKLKEWRITPGVRAQIQNFTTKYSYTLVPLKQKQANILPQLSITYKNLNFNYNRNVILPSYKHLIAVRDNTNPYTIVLGNTTLTPAVKDNIDINFNNYDTKRSLNVWAWASASRTNNDVIQNITMDNKGVQTILPVNADGSNAYATNFGINKQNKTKTSFTWSWNIGAYIAYNSNNFLYNDVLSRQKTLNLNSWGSLNLNWNDKLEWNYNGGFYQYQTKNTNPYFKTFTAPGYNLGTELISRHIKHVIFETQLNYDYRKQIQDPALRDFILWKAAVNFTFLKQERGVLKLAVFDLLNQVRSLSVSSNRNTVVYNNTNVLGRYFMATFTYNLLSSGQKKKVGGQWNLW</sequence>
<dbReference type="SUPFAM" id="SSF49464">
    <property type="entry name" value="Carboxypeptidase regulatory domain-like"/>
    <property type="match status" value="1"/>
</dbReference>
<reference evidence="3" key="1">
    <citation type="submission" date="2022-10" db="EMBL/GenBank/DDBJ databases">
        <authorList>
            <person name="Kim H.S."/>
            <person name="Kim J.-S."/>
            <person name="Suh M.K."/>
            <person name="Eom M.K."/>
            <person name="Lee J.-S."/>
        </authorList>
    </citation>
    <scope>NUCLEOTIDE SEQUENCE</scope>
    <source>
        <strain evidence="3">LIP-5</strain>
    </source>
</reference>
<dbReference type="EMBL" id="JAOTPL010000021">
    <property type="protein sequence ID" value="MCU7695263.1"/>
    <property type="molecule type" value="Genomic_DNA"/>
</dbReference>
<organism evidence="3 4">
    <name type="scientific">Haoranjiania flava</name>
    <dbReference type="NCBI Taxonomy" id="1856322"/>
    <lineage>
        <taxon>Bacteria</taxon>
        <taxon>Pseudomonadati</taxon>
        <taxon>Bacteroidota</taxon>
        <taxon>Chitinophagia</taxon>
        <taxon>Chitinophagales</taxon>
        <taxon>Chitinophagaceae</taxon>
        <taxon>Haoranjiania</taxon>
    </lineage>
</organism>
<feature type="domain" description="Outer membrane protein beta-barrel" evidence="2">
    <location>
        <begin position="468"/>
        <end position="808"/>
    </location>
</feature>
<keyword evidence="1" id="KW-0732">Signal</keyword>
<evidence type="ECO:0000313" key="4">
    <source>
        <dbReference type="Proteomes" id="UP001209317"/>
    </source>
</evidence>
<dbReference type="Pfam" id="PF14905">
    <property type="entry name" value="OMP_b-brl_3"/>
    <property type="match status" value="1"/>
</dbReference>
<feature type="chain" id="PRO_5042254260" evidence="1">
    <location>
        <begin position="19"/>
        <end position="931"/>
    </location>
</feature>
<comment type="caution">
    <text evidence="3">The sequence shown here is derived from an EMBL/GenBank/DDBJ whole genome shotgun (WGS) entry which is preliminary data.</text>
</comment>
<keyword evidence="4" id="KW-1185">Reference proteome</keyword>
<dbReference type="RefSeq" id="WP_263038751.1">
    <property type="nucleotide sequence ID" value="NZ_JAOTPL010000021.1"/>
</dbReference>
<proteinExistence type="predicted"/>
<evidence type="ECO:0000259" key="2">
    <source>
        <dbReference type="Pfam" id="PF14905"/>
    </source>
</evidence>
<dbReference type="AlphaFoldDB" id="A0AAE3LL51"/>
<feature type="signal peptide" evidence="1">
    <location>
        <begin position="1"/>
        <end position="18"/>
    </location>
</feature>
<dbReference type="InterPro" id="IPR008969">
    <property type="entry name" value="CarboxyPept-like_regulatory"/>
</dbReference>
<name>A0AAE3LL51_9BACT</name>
<dbReference type="InterPro" id="IPR041700">
    <property type="entry name" value="OMP_b-brl_3"/>
</dbReference>
<dbReference type="SUPFAM" id="SSF56935">
    <property type="entry name" value="Porins"/>
    <property type="match status" value="1"/>
</dbReference>
<dbReference type="Proteomes" id="UP001209317">
    <property type="component" value="Unassembled WGS sequence"/>
</dbReference>
<protein>
    <submittedName>
        <fullName evidence="3">Outer membrane beta-barrel protein</fullName>
    </submittedName>
</protein>
<evidence type="ECO:0000256" key="1">
    <source>
        <dbReference type="SAM" id="SignalP"/>
    </source>
</evidence>
<evidence type="ECO:0000313" key="3">
    <source>
        <dbReference type="EMBL" id="MCU7695263.1"/>
    </source>
</evidence>
<gene>
    <name evidence="3" type="ORF">OD355_12105</name>
</gene>
<accession>A0AAE3LL51</accession>